<dbReference type="InParanoid" id="A0A2J6TH34"/>
<protein>
    <submittedName>
        <fullName evidence="2">Uncharacterized protein</fullName>
    </submittedName>
</protein>
<name>A0A2J6TH34_9HELO</name>
<dbReference type="Proteomes" id="UP000235371">
    <property type="component" value="Unassembled WGS sequence"/>
</dbReference>
<evidence type="ECO:0000313" key="3">
    <source>
        <dbReference type="Proteomes" id="UP000235371"/>
    </source>
</evidence>
<keyword evidence="3" id="KW-1185">Reference proteome</keyword>
<proteinExistence type="predicted"/>
<sequence length="240" mass="26592">MAGIGQKRSQTFRLLQNSRRTKGKGDEEIKPVRANAPPSTCRLEFLFLDLADLSTISTFAKNFIQRADWMSIGTRWLSISSEHSSTTHLGQPHDDEQNYEVQLGTNCLGSVRVYWTSSLMAKASVPKGVINFDDINGEKGVSQCVLYSHGWEFARWTKDEGLIGVGIFLHPPIFGASTGLLAGLYPEINSQTNGGYIVPWGRIGHLEKNVTAGLKEEAEGGTGIAKEFYEWCENETMPYV</sequence>
<dbReference type="OrthoDB" id="191139at2759"/>
<feature type="compositionally biased region" description="Polar residues" evidence="1">
    <location>
        <begin position="7"/>
        <end position="18"/>
    </location>
</feature>
<gene>
    <name evidence="2" type="ORF">K444DRAFT_641703</name>
</gene>
<organism evidence="2 3">
    <name type="scientific">Hyaloscypha bicolor E</name>
    <dbReference type="NCBI Taxonomy" id="1095630"/>
    <lineage>
        <taxon>Eukaryota</taxon>
        <taxon>Fungi</taxon>
        <taxon>Dikarya</taxon>
        <taxon>Ascomycota</taxon>
        <taxon>Pezizomycotina</taxon>
        <taxon>Leotiomycetes</taxon>
        <taxon>Helotiales</taxon>
        <taxon>Hyaloscyphaceae</taxon>
        <taxon>Hyaloscypha</taxon>
        <taxon>Hyaloscypha bicolor</taxon>
    </lineage>
</organism>
<evidence type="ECO:0000313" key="2">
    <source>
        <dbReference type="EMBL" id="PMD62304.1"/>
    </source>
</evidence>
<dbReference type="AlphaFoldDB" id="A0A2J6TH34"/>
<feature type="region of interest" description="Disordered" evidence="1">
    <location>
        <begin position="1"/>
        <end position="33"/>
    </location>
</feature>
<evidence type="ECO:0000256" key="1">
    <source>
        <dbReference type="SAM" id="MobiDB-lite"/>
    </source>
</evidence>
<dbReference type="GeneID" id="36592732"/>
<dbReference type="RefSeq" id="XP_024739208.1">
    <property type="nucleotide sequence ID" value="XM_024884655.1"/>
</dbReference>
<dbReference type="STRING" id="1095630.A0A2J6TH34"/>
<dbReference type="EMBL" id="KZ613783">
    <property type="protein sequence ID" value="PMD62304.1"/>
    <property type="molecule type" value="Genomic_DNA"/>
</dbReference>
<reference evidence="2 3" key="1">
    <citation type="submission" date="2016-04" db="EMBL/GenBank/DDBJ databases">
        <title>A degradative enzymes factory behind the ericoid mycorrhizal symbiosis.</title>
        <authorList>
            <consortium name="DOE Joint Genome Institute"/>
            <person name="Martino E."/>
            <person name="Morin E."/>
            <person name="Grelet G."/>
            <person name="Kuo A."/>
            <person name="Kohler A."/>
            <person name="Daghino S."/>
            <person name="Barry K."/>
            <person name="Choi C."/>
            <person name="Cichocki N."/>
            <person name="Clum A."/>
            <person name="Copeland A."/>
            <person name="Hainaut M."/>
            <person name="Haridas S."/>
            <person name="Labutti K."/>
            <person name="Lindquist E."/>
            <person name="Lipzen A."/>
            <person name="Khouja H.-R."/>
            <person name="Murat C."/>
            <person name="Ohm R."/>
            <person name="Olson A."/>
            <person name="Spatafora J."/>
            <person name="Veneault-Fourrey C."/>
            <person name="Henrissat B."/>
            <person name="Grigoriev I."/>
            <person name="Martin F."/>
            <person name="Perotto S."/>
        </authorList>
    </citation>
    <scope>NUCLEOTIDE SEQUENCE [LARGE SCALE GENOMIC DNA]</scope>
    <source>
        <strain evidence="2 3">E</strain>
    </source>
</reference>
<accession>A0A2J6TH34</accession>